<feature type="region of interest" description="Disordered" evidence="3">
    <location>
        <begin position="457"/>
        <end position="535"/>
    </location>
</feature>
<keyword evidence="7" id="KW-1185">Reference proteome</keyword>
<dbReference type="GO" id="GO:0005886">
    <property type="term" value="C:plasma membrane"/>
    <property type="evidence" value="ECO:0007669"/>
    <property type="project" value="TreeGrafter"/>
</dbReference>
<dbReference type="Proteomes" id="UP001367676">
    <property type="component" value="Unassembled WGS sequence"/>
</dbReference>
<dbReference type="PANTHER" id="PTHR22999:SF40">
    <property type="entry name" value="PX DOMAIN-CONTAINING PROTEIN KINASE-LIKE PROTEIN"/>
    <property type="match status" value="1"/>
</dbReference>
<dbReference type="Gene3D" id="3.30.1520.10">
    <property type="entry name" value="Phox-like domain"/>
    <property type="match status" value="1"/>
</dbReference>
<dbReference type="PROSITE" id="PS50011">
    <property type="entry name" value="PROTEIN_KINASE_DOM"/>
    <property type="match status" value="1"/>
</dbReference>
<evidence type="ECO:0000259" key="4">
    <source>
        <dbReference type="PROSITE" id="PS50011"/>
    </source>
</evidence>
<dbReference type="AlphaFoldDB" id="A0AAN9Y4I7"/>
<evidence type="ECO:0000256" key="2">
    <source>
        <dbReference type="ARBA" id="ARBA00022490"/>
    </source>
</evidence>
<dbReference type="EMBL" id="JBBCAQ010000027">
    <property type="protein sequence ID" value="KAK7586235.1"/>
    <property type="molecule type" value="Genomic_DNA"/>
</dbReference>
<dbReference type="Pfam" id="PF00069">
    <property type="entry name" value="Pkinase"/>
    <property type="match status" value="1"/>
</dbReference>
<dbReference type="GO" id="GO:0035091">
    <property type="term" value="F:phosphatidylinositol binding"/>
    <property type="evidence" value="ECO:0007669"/>
    <property type="project" value="InterPro"/>
</dbReference>
<dbReference type="GO" id="GO:0006622">
    <property type="term" value="P:protein targeting to lysosome"/>
    <property type="evidence" value="ECO:0007669"/>
    <property type="project" value="TreeGrafter"/>
</dbReference>
<dbReference type="GO" id="GO:0043271">
    <property type="term" value="P:negative regulation of monoatomic ion transport"/>
    <property type="evidence" value="ECO:0007669"/>
    <property type="project" value="TreeGrafter"/>
</dbReference>
<dbReference type="GO" id="GO:0008333">
    <property type="term" value="P:endosome to lysosome transport"/>
    <property type="evidence" value="ECO:0007669"/>
    <property type="project" value="TreeGrafter"/>
</dbReference>
<protein>
    <recommendedName>
        <fullName evidence="8">PX domain-containing protein kinase-like protein</fullName>
    </recommendedName>
</protein>
<comment type="caution">
    <text evidence="6">The sequence shown here is derived from an EMBL/GenBank/DDBJ whole genome shotgun (WGS) entry which is preliminary data.</text>
</comment>
<feature type="domain" description="PX" evidence="5">
    <location>
        <begin position="14"/>
        <end position="125"/>
    </location>
</feature>
<dbReference type="PROSITE" id="PS50195">
    <property type="entry name" value="PX"/>
    <property type="match status" value="1"/>
</dbReference>
<dbReference type="Pfam" id="PF00787">
    <property type="entry name" value="PX"/>
    <property type="match status" value="1"/>
</dbReference>
<dbReference type="GO" id="GO:0004672">
    <property type="term" value="F:protein kinase activity"/>
    <property type="evidence" value="ECO:0007669"/>
    <property type="project" value="InterPro"/>
</dbReference>
<evidence type="ECO:0000256" key="3">
    <source>
        <dbReference type="SAM" id="MobiDB-lite"/>
    </source>
</evidence>
<dbReference type="InterPro" id="IPR051837">
    <property type="entry name" value="SortingNexin/PXDomain-PKLike"/>
</dbReference>
<dbReference type="SMART" id="SM00312">
    <property type="entry name" value="PX"/>
    <property type="match status" value="1"/>
</dbReference>
<dbReference type="PANTHER" id="PTHR22999">
    <property type="entry name" value="PX SERINE/THREONINE KINASE PXK"/>
    <property type="match status" value="1"/>
</dbReference>
<feature type="compositionally biased region" description="Low complexity" evidence="3">
    <location>
        <begin position="521"/>
        <end position="530"/>
    </location>
</feature>
<dbReference type="Gene3D" id="1.10.510.10">
    <property type="entry name" value="Transferase(Phosphotransferase) domain 1"/>
    <property type="match status" value="1"/>
</dbReference>
<dbReference type="GO" id="GO:0005524">
    <property type="term" value="F:ATP binding"/>
    <property type="evidence" value="ECO:0007669"/>
    <property type="project" value="InterPro"/>
</dbReference>
<evidence type="ECO:0000313" key="7">
    <source>
        <dbReference type="Proteomes" id="UP001367676"/>
    </source>
</evidence>
<organism evidence="6 7">
    <name type="scientific">Parthenolecanium corni</name>
    <dbReference type="NCBI Taxonomy" id="536013"/>
    <lineage>
        <taxon>Eukaryota</taxon>
        <taxon>Metazoa</taxon>
        <taxon>Ecdysozoa</taxon>
        <taxon>Arthropoda</taxon>
        <taxon>Hexapoda</taxon>
        <taxon>Insecta</taxon>
        <taxon>Pterygota</taxon>
        <taxon>Neoptera</taxon>
        <taxon>Paraneoptera</taxon>
        <taxon>Hemiptera</taxon>
        <taxon>Sternorrhyncha</taxon>
        <taxon>Coccoidea</taxon>
        <taxon>Coccidae</taxon>
        <taxon>Parthenolecanium</taxon>
    </lineage>
</organism>
<evidence type="ECO:0000313" key="6">
    <source>
        <dbReference type="EMBL" id="KAK7586235.1"/>
    </source>
</evidence>
<evidence type="ECO:0000256" key="1">
    <source>
        <dbReference type="ARBA" id="ARBA00004496"/>
    </source>
</evidence>
<evidence type="ECO:0008006" key="8">
    <source>
        <dbReference type="Google" id="ProtNLM"/>
    </source>
</evidence>
<sequence>MEVFEAPPPHKTIIDDALPLSCTFETYRLVDRHIEYVIRVQRGYYNGKHWTVFKRYNDFVALDKEIEARRYDIELPPKKIFGNFDREFIVQRQNKLQKYMNQVLENLILSSSVWVKRFLDPENYCESFQDSALQYASMALRGKPDFHNLKPLPYIGWRFKKHYCSVKRYNEAKREYILTWISEYGPNRCLSDKELQSTFKVFLDLQHPFIIPIVTGNCYSSGTLIIRSNCVRGSLRELIYDRAPFDSFIRKCSYRSERILLPSDAIYTIAIQVLHALVYLHQKGIPYGNLHSGNIFIEDDVAKISDVENGIFGLTSIYQSYLVENRRVHSMEDIDVYCFGHVLYEMVFGERLQSPFCDMIPPDCDENLKPILELILSSSPKSKLPSVKAILSTAVFDVSASNIVLNEPPRCKVTTSTKEFLGRCRKTIEDRMHKEQNELRKLRKITYLKEQMKIEEQNGSISSREKRKMKRVKSQVPLTASSPEQFENMSNGSTPTSVSTESSFRNSSCDKLSENPPEVRATPPSSAPTPVSDERNVFLQSIVNFNKGNLKQTKAKEAR</sequence>
<dbReference type="InterPro" id="IPR036871">
    <property type="entry name" value="PX_dom_sf"/>
</dbReference>
<dbReference type="SMART" id="SM00220">
    <property type="entry name" value="S_TKc"/>
    <property type="match status" value="1"/>
</dbReference>
<dbReference type="InterPro" id="IPR000719">
    <property type="entry name" value="Prot_kinase_dom"/>
</dbReference>
<feature type="domain" description="Protein kinase" evidence="4">
    <location>
        <begin position="135"/>
        <end position="448"/>
    </location>
</feature>
<dbReference type="GO" id="GO:0005769">
    <property type="term" value="C:early endosome"/>
    <property type="evidence" value="ECO:0007669"/>
    <property type="project" value="TreeGrafter"/>
</dbReference>
<feature type="compositionally biased region" description="Polar residues" evidence="3">
    <location>
        <begin position="476"/>
        <end position="510"/>
    </location>
</feature>
<dbReference type="SUPFAM" id="SSF64268">
    <property type="entry name" value="PX domain"/>
    <property type="match status" value="1"/>
</dbReference>
<name>A0AAN9Y4I7_9HEMI</name>
<gene>
    <name evidence="6" type="ORF">V9T40_004111</name>
</gene>
<dbReference type="InterPro" id="IPR001683">
    <property type="entry name" value="PX_dom"/>
</dbReference>
<dbReference type="GO" id="GO:0045022">
    <property type="term" value="P:early endosome to late endosome transport"/>
    <property type="evidence" value="ECO:0007669"/>
    <property type="project" value="TreeGrafter"/>
</dbReference>
<dbReference type="SUPFAM" id="SSF56112">
    <property type="entry name" value="Protein kinase-like (PK-like)"/>
    <property type="match status" value="1"/>
</dbReference>
<comment type="subcellular location">
    <subcellularLocation>
        <location evidence="1">Cytoplasm</location>
    </subcellularLocation>
</comment>
<keyword evidence="2" id="KW-0963">Cytoplasm</keyword>
<dbReference type="InterPro" id="IPR011009">
    <property type="entry name" value="Kinase-like_dom_sf"/>
</dbReference>
<proteinExistence type="predicted"/>
<accession>A0AAN9Y4I7</accession>
<reference evidence="6 7" key="1">
    <citation type="submission" date="2024-03" db="EMBL/GenBank/DDBJ databases">
        <title>Adaptation during the transition from Ophiocordyceps entomopathogen to insect associate is accompanied by gene loss and intensified selection.</title>
        <authorList>
            <person name="Ward C.M."/>
            <person name="Onetto C.A."/>
            <person name="Borneman A.R."/>
        </authorList>
    </citation>
    <scope>NUCLEOTIDE SEQUENCE [LARGE SCALE GENOMIC DNA]</scope>
    <source>
        <strain evidence="6">AWRI1</strain>
        <tissue evidence="6">Single Adult Female</tissue>
    </source>
</reference>
<evidence type="ECO:0000259" key="5">
    <source>
        <dbReference type="PROSITE" id="PS50195"/>
    </source>
</evidence>
<dbReference type="GO" id="GO:0005770">
    <property type="term" value="C:late endosome"/>
    <property type="evidence" value="ECO:0007669"/>
    <property type="project" value="TreeGrafter"/>
</dbReference>